<reference evidence="2 3" key="1">
    <citation type="submission" date="2019-03" db="EMBL/GenBank/DDBJ databases">
        <title>Genomics of glacier-inhabiting Cryobacterium strains.</title>
        <authorList>
            <person name="Liu Q."/>
            <person name="Xin Y.-H."/>
        </authorList>
    </citation>
    <scope>NUCLEOTIDE SEQUENCE [LARGE SCALE GENOMIC DNA]</scope>
    <source>
        <strain evidence="2 3">TMT2-48-2</strain>
    </source>
</reference>
<dbReference type="RefSeq" id="WP_134369490.1">
    <property type="nucleotide sequence ID" value="NZ_SOGN01000034.1"/>
</dbReference>
<proteinExistence type="predicted"/>
<dbReference type="GO" id="GO:0010181">
    <property type="term" value="F:FMN binding"/>
    <property type="evidence" value="ECO:0007669"/>
    <property type="project" value="InterPro"/>
</dbReference>
<gene>
    <name evidence="2" type="ORF">E3T23_06070</name>
</gene>
<accession>A0A4R8XTN4</accession>
<dbReference type="Proteomes" id="UP000298433">
    <property type="component" value="Unassembled WGS sequence"/>
</dbReference>
<dbReference type="InterPro" id="IPR001226">
    <property type="entry name" value="Flavodoxin_CS"/>
</dbReference>
<evidence type="ECO:0000259" key="1">
    <source>
        <dbReference type="PROSITE" id="PS50902"/>
    </source>
</evidence>
<keyword evidence="3" id="KW-1185">Reference proteome</keyword>
<dbReference type="PROSITE" id="PS00201">
    <property type="entry name" value="FLAVODOXIN"/>
    <property type="match status" value="1"/>
</dbReference>
<protein>
    <submittedName>
        <fullName evidence="2">Flavodoxin family protein</fullName>
    </submittedName>
</protein>
<sequence length="172" mass="18422">MRALVVYESQWGNTEKVARAIAAELGSTMEVEVVDSDAAPASVDGFDLVMVGGPTHAFSMTRPNTREDAVRQHDAPRLPTHGIREWLNELASAPGVKAATFDTRANAPRVPGSAARAAKQELKSLGFEIVVKQRSFRVHGYGGPLVDGELERAAEWAREVAAALRTGSAVTD</sequence>
<dbReference type="SUPFAM" id="SSF52218">
    <property type="entry name" value="Flavoproteins"/>
    <property type="match status" value="1"/>
</dbReference>
<dbReference type="GO" id="GO:0009055">
    <property type="term" value="F:electron transfer activity"/>
    <property type="evidence" value="ECO:0007669"/>
    <property type="project" value="InterPro"/>
</dbReference>
<dbReference type="AlphaFoldDB" id="A0A4R8XTN4"/>
<dbReference type="InterPro" id="IPR008254">
    <property type="entry name" value="Flavodoxin/NO_synth"/>
</dbReference>
<feature type="domain" description="Flavodoxin-like" evidence="1">
    <location>
        <begin position="3"/>
        <end position="161"/>
    </location>
</feature>
<dbReference type="Pfam" id="PF12724">
    <property type="entry name" value="Flavodoxin_5"/>
    <property type="match status" value="1"/>
</dbReference>
<evidence type="ECO:0000313" key="2">
    <source>
        <dbReference type="EMBL" id="TFC81552.1"/>
    </source>
</evidence>
<evidence type="ECO:0000313" key="3">
    <source>
        <dbReference type="Proteomes" id="UP000298433"/>
    </source>
</evidence>
<dbReference type="EMBL" id="SOGN01000034">
    <property type="protein sequence ID" value="TFC81552.1"/>
    <property type="molecule type" value="Genomic_DNA"/>
</dbReference>
<comment type="caution">
    <text evidence="2">The sequence shown here is derived from an EMBL/GenBank/DDBJ whole genome shotgun (WGS) entry which is preliminary data.</text>
</comment>
<dbReference type="OrthoDB" id="3253043at2"/>
<dbReference type="InterPro" id="IPR029039">
    <property type="entry name" value="Flavoprotein-like_sf"/>
</dbReference>
<dbReference type="InterPro" id="IPR026816">
    <property type="entry name" value="Flavodoxin_dom"/>
</dbReference>
<organism evidence="2 3">
    <name type="scientific">Cryobacterium cheniae</name>
    <dbReference type="NCBI Taxonomy" id="1259262"/>
    <lineage>
        <taxon>Bacteria</taxon>
        <taxon>Bacillati</taxon>
        <taxon>Actinomycetota</taxon>
        <taxon>Actinomycetes</taxon>
        <taxon>Micrococcales</taxon>
        <taxon>Microbacteriaceae</taxon>
        <taxon>Cryobacterium</taxon>
    </lineage>
</organism>
<name>A0A4R8XTN4_9MICO</name>
<dbReference type="PROSITE" id="PS50902">
    <property type="entry name" value="FLAVODOXIN_LIKE"/>
    <property type="match status" value="1"/>
</dbReference>
<dbReference type="Gene3D" id="3.40.50.360">
    <property type="match status" value="1"/>
</dbReference>